<evidence type="ECO:0000313" key="2">
    <source>
        <dbReference type="Proteomes" id="UP000601435"/>
    </source>
</evidence>
<organism evidence="1 2">
    <name type="scientific">Symbiodinium necroappetens</name>
    <dbReference type="NCBI Taxonomy" id="1628268"/>
    <lineage>
        <taxon>Eukaryota</taxon>
        <taxon>Sar</taxon>
        <taxon>Alveolata</taxon>
        <taxon>Dinophyceae</taxon>
        <taxon>Suessiales</taxon>
        <taxon>Symbiodiniaceae</taxon>
        <taxon>Symbiodinium</taxon>
    </lineage>
</organism>
<feature type="non-terminal residue" evidence="1">
    <location>
        <position position="318"/>
    </location>
</feature>
<comment type="caution">
    <text evidence="1">The sequence shown here is derived from an EMBL/GenBank/DDBJ whole genome shotgun (WGS) entry which is preliminary data.</text>
</comment>
<dbReference type="OrthoDB" id="443591at2759"/>
<proteinExistence type="predicted"/>
<sequence length="318" mass="36171">VQHGIRFSTETLAEFWDHWKKNFPYHPAAEKQPPHHTPIGFSGDDTSYSLAGAKAIVMLVSYVLHEPGPKQLSRFPWCILRYELSLGPATLDPIMKICAWSLNVAYFGSRRLEVARGAVPTQEFDRFENFDSTPRFTASQFFDVSLGRYVCPLVAVAGFTPDMITFCSMHVSNLGLLQWVNGGVLIGLLDRGIFGHPRHVPVRERLRIATVRFREWCALHAIPQSQPIITQGMLFRDPPELTLKAYHSRIFAAFLTAVCHGLINDSSTNDDEELLLWLEVCRSISQWHSKLEDCNRYLLPTDAAELTSIAHRFLRVYK</sequence>
<dbReference type="AlphaFoldDB" id="A0A812UMJ0"/>
<reference evidence="1" key="1">
    <citation type="submission" date="2021-02" db="EMBL/GenBank/DDBJ databases">
        <authorList>
            <person name="Dougan E. K."/>
            <person name="Rhodes N."/>
            <person name="Thang M."/>
            <person name="Chan C."/>
        </authorList>
    </citation>
    <scope>NUCLEOTIDE SEQUENCE</scope>
</reference>
<protein>
    <submittedName>
        <fullName evidence="1">Uncharacterized protein</fullName>
    </submittedName>
</protein>
<name>A0A812UMJ0_9DINO</name>
<evidence type="ECO:0000313" key="1">
    <source>
        <dbReference type="EMBL" id="CAE7587114.1"/>
    </source>
</evidence>
<accession>A0A812UMJ0</accession>
<feature type="non-terminal residue" evidence="1">
    <location>
        <position position="1"/>
    </location>
</feature>
<dbReference type="EMBL" id="CAJNJA010027828">
    <property type="protein sequence ID" value="CAE7587114.1"/>
    <property type="molecule type" value="Genomic_DNA"/>
</dbReference>
<dbReference type="Proteomes" id="UP000601435">
    <property type="component" value="Unassembled WGS sequence"/>
</dbReference>
<gene>
    <name evidence="1" type="ORF">SNEC2469_LOCUS16972</name>
</gene>
<keyword evidence="2" id="KW-1185">Reference proteome</keyword>